<dbReference type="Pfam" id="PF09336">
    <property type="entry name" value="Vps4_C"/>
    <property type="match status" value="1"/>
</dbReference>
<accession>A0A075A449</accession>
<feature type="domain" description="AAA+ ATPase" evidence="12">
    <location>
        <begin position="229"/>
        <end position="365"/>
    </location>
</feature>
<feature type="non-terminal residue" evidence="13">
    <location>
        <position position="1"/>
    </location>
</feature>
<dbReference type="GO" id="GO:0008568">
    <property type="term" value="F:microtubule severing ATPase activity"/>
    <property type="evidence" value="ECO:0007669"/>
    <property type="project" value="UniProtKB-EC"/>
</dbReference>
<name>A0A075A449_OPIVI</name>
<evidence type="ECO:0000256" key="11">
    <source>
        <dbReference type="RuleBase" id="RU003651"/>
    </source>
</evidence>
<gene>
    <name evidence="13" type="ORF">T265_12427</name>
</gene>
<dbReference type="Pfam" id="PF00004">
    <property type="entry name" value="AAA"/>
    <property type="match status" value="1"/>
</dbReference>
<evidence type="ECO:0000256" key="8">
    <source>
        <dbReference type="ARBA" id="ARBA00023235"/>
    </source>
</evidence>
<keyword evidence="3" id="KW-0963">Cytoplasm</keyword>
<dbReference type="InterPro" id="IPR041569">
    <property type="entry name" value="AAA_lid_3"/>
</dbReference>
<dbReference type="RefSeq" id="XP_009162107.1">
    <property type="nucleotide sequence ID" value="XM_009163843.1"/>
</dbReference>
<dbReference type="InterPro" id="IPR015415">
    <property type="entry name" value="Spast_Vps4_C"/>
</dbReference>
<dbReference type="AlphaFoldDB" id="A0A075A449"/>
<dbReference type="CDD" id="cd19509">
    <property type="entry name" value="RecA-like_VPS4-like"/>
    <property type="match status" value="1"/>
</dbReference>
<dbReference type="GO" id="GO:0016887">
    <property type="term" value="F:ATP hydrolysis activity"/>
    <property type="evidence" value="ECO:0007669"/>
    <property type="project" value="InterPro"/>
</dbReference>
<reference evidence="13 14" key="1">
    <citation type="submission" date="2013-11" db="EMBL/GenBank/DDBJ databases">
        <title>Opisthorchis viverrini - life in the bile duct.</title>
        <authorList>
            <person name="Young N.D."/>
            <person name="Nagarajan N."/>
            <person name="Lin S.J."/>
            <person name="Korhonen P.K."/>
            <person name="Jex A.R."/>
            <person name="Hall R.S."/>
            <person name="Safavi-Hemami H."/>
            <person name="Kaewkong W."/>
            <person name="Bertrand D."/>
            <person name="Gao S."/>
            <person name="Seet Q."/>
            <person name="Wongkham S."/>
            <person name="Teh B.T."/>
            <person name="Wongkham C."/>
            <person name="Intapan P.M."/>
            <person name="Maleewong W."/>
            <person name="Yang X."/>
            <person name="Hu M."/>
            <person name="Wang Z."/>
            <person name="Hofmann A."/>
            <person name="Sternberg P.W."/>
            <person name="Tan P."/>
            <person name="Wang J."/>
            <person name="Gasser R.B."/>
        </authorList>
    </citation>
    <scope>NUCLEOTIDE SEQUENCE [LARGE SCALE GENOMIC DNA]</scope>
</reference>
<dbReference type="SMART" id="SM00382">
    <property type="entry name" value="AAA"/>
    <property type="match status" value="1"/>
</dbReference>
<dbReference type="InterPro" id="IPR003960">
    <property type="entry name" value="ATPase_AAA_CS"/>
</dbReference>
<dbReference type="PANTHER" id="PTHR23074:SF86">
    <property type="entry name" value="SPASTIN"/>
    <property type="match status" value="1"/>
</dbReference>
<sequence length="493" mass="54734">VPSEATVLQGKEIKHRETRFVVHGFEAGNHSRGGPLDTLNEGDVFLRESFGRDGKKYLSSSNITAKPDKENYAEARKLYLDAIVLFDKVVCSSKDATVQGRSKEFKDSAYQRVKFIVLPFLVWFHENDCARTGRRWLKRESYEHYQKQLAASSAEKKSSRTLPSKDTILRKVKNVSSSAVTRILNEVVEDCSSVTLADVAGNDRAKQLLTEAVILPTLRPELFTGLREPVRGVLLFGPPGNGKTMLAKAVSSESNCIFFNISAASLLSKWVGESENTVKALFAVAREVSPSIIFLDEVDSLLAARRADGGHEVSRRVLTQILAEMDGVQSGSERVLVLAATNRPQELDDAALRRFPRRVYVRMPDMRTRQEMLLKLLGKNVNHSLSRTDVERIARGTEGFSASDLKELAKEAALQPIREISTTQLRTISEHEVRPLALKDFIQSLKFVRPSVSGTSLAPYESWNKQFGESNEPVVASQVASSTGIGKRLLGLM</sequence>
<dbReference type="EMBL" id="KL596619">
    <property type="protein sequence ID" value="KER34136.1"/>
    <property type="molecule type" value="Genomic_DNA"/>
</dbReference>
<evidence type="ECO:0000256" key="5">
    <source>
        <dbReference type="ARBA" id="ARBA00022741"/>
    </source>
</evidence>
<keyword evidence="8" id="KW-0413">Isomerase</keyword>
<evidence type="ECO:0000256" key="1">
    <source>
        <dbReference type="ARBA" id="ARBA00004496"/>
    </source>
</evidence>
<dbReference type="FunFam" id="3.40.50.300:FF:001054">
    <property type="entry name" value="ATPase, AAA family, putative"/>
    <property type="match status" value="1"/>
</dbReference>
<comment type="subcellular location">
    <subcellularLocation>
        <location evidence="1">Cytoplasm</location>
    </subcellularLocation>
</comment>
<dbReference type="Gene3D" id="1.10.8.60">
    <property type="match status" value="1"/>
</dbReference>
<dbReference type="GO" id="GO:0005737">
    <property type="term" value="C:cytoplasm"/>
    <property type="evidence" value="ECO:0007669"/>
    <property type="project" value="UniProtKB-SubCell"/>
</dbReference>
<dbReference type="OrthoDB" id="10251136at2759"/>
<dbReference type="FunFam" id="1.10.8.60:FF:000022">
    <property type="entry name" value="Fidgetin like 1"/>
    <property type="match status" value="1"/>
</dbReference>
<dbReference type="GO" id="GO:0005874">
    <property type="term" value="C:microtubule"/>
    <property type="evidence" value="ECO:0007669"/>
    <property type="project" value="UniProtKB-KW"/>
</dbReference>
<dbReference type="Gene3D" id="3.40.50.300">
    <property type="entry name" value="P-loop containing nucleotide triphosphate hydrolases"/>
    <property type="match status" value="1"/>
</dbReference>
<evidence type="ECO:0000256" key="4">
    <source>
        <dbReference type="ARBA" id="ARBA00022701"/>
    </source>
</evidence>
<comment type="catalytic activity">
    <reaction evidence="9">
        <text>n ATP + n H2O + a microtubule = n ADP + n phosphate + (n+1) alpha/beta tubulin heterodimers.</text>
        <dbReference type="EC" id="5.6.1.1"/>
    </reaction>
</comment>
<evidence type="ECO:0000256" key="7">
    <source>
        <dbReference type="ARBA" id="ARBA00023136"/>
    </source>
</evidence>
<dbReference type="GO" id="GO:0005524">
    <property type="term" value="F:ATP binding"/>
    <property type="evidence" value="ECO:0007669"/>
    <property type="project" value="UniProtKB-KW"/>
</dbReference>
<dbReference type="EC" id="5.6.1.1" evidence="10"/>
<keyword evidence="5 11" id="KW-0547">Nucleotide-binding</keyword>
<dbReference type="InterPro" id="IPR027417">
    <property type="entry name" value="P-loop_NTPase"/>
</dbReference>
<proteinExistence type="inferred from homology"/>
<dbReference type="InterPro" id="IPR003593">
    <property type="entry name" value="AAA+_ATPase"/>
</dbReference>
<dbReference type="InterPro" id="IPR003959">
    <property type="entry name" value="ATPase_AAA_core"/>
</dbReference>
<evidence type="ECO:0000256" key="2">
    <source>
        <dbReference type="ARBA" id="ARBA00006914"/>
    </source>
</evidence>
<dbReference type="Proteomes" id="UP000054324">
    <property type="component" value="Unassembled WGS sequence"/>
</dbReference>
<evidence type="ECO:0000259" key="12">
    <source>
        <dbReference type="SMART" id="SM00382"/>
    </source>
</evidence>
<evidence type="ECO:0000313" key="14">
    <source>
        <dbReference type="Proteomes" id="UP000054324"/>
    </source>
</evidence>
<keyword evidence="14" id="KW-1185">Reference proteome</keyword>
<keyword evidence="7" id="KW-0472">Membrane</keyword>
<dbReference type="PANTHER" id="PTHR23074">
    <property type="entry name" value="AAA DOMAIN-CONTAINING"/>
    <property type="match status" value="1"/>
</dbReference>
<dbReference type="KEGG" id="ovi:T265_12427"/>
<dbReference type="InterPro" id="IPR050304">
    <property type="entry name" value="MT-severing_AAA_ATPase"/>
</dbReference>
<dbReference type="Pfam" id="PF17862">
    <property type="entry name" value="AAA_lid_3"/>
    <property type="match status" value="1"/>
</dbReference>
<keyword evidence="4" id="KW-0493">Microtubule</keyword>
<dbReference type="SUPFAM" id="SSF52540">
    <property type="entry name" value="P-loop containing nucleoside triphosphate hydrolases"/>
    <property type="match status" value="1"/>
</dbReference>
<evidence type="ECO:0000256" key="3">
    <source>
        <dbReference type="ARBA" id="ARBA00022490"/>
    </source>
</evidence>
<comment type="similarity">
    <text evidence="2 11">Belongs to the AAA ATPase family.</text>
</comment>
<keyword evidence="6 11" id="KW-0067">ATP-binding</keyword>
<dbReference type="CTD" id="20326595"/>
<evidence type="ECO:0000256" key="9">
    <source>
        <dbReference type="ARBA" id="ARBA00036378"/>
    </source>
</evidence>
<dbReference type="GeneID" id="20326595"/>
<organism evidence="13 14">
    <name type="scientific">Opisthorchis viverrini</name>
    <name type="common">Southeast Asian liver fluke</name>
    <dbReference type="NCBI Taxonomy" id="6198"/>
    <lineage>
        <taxon>Eukaryota</taxon>
        <taxon>Metazoa</taxon>
        <taxon>Spiralia</taxon>
        <taxon>Lophotrochozoa</taxon>
        <taxon>Platyhelminthes</taxon>
        <taxon>Trematoda</taxon>
        <taxon>Digenea</taxon>
        <taxon>Opisthorchiida</taxon>
        <taxon>Opisthorchiata</taxon>
        <taxon>Opisthorchiidae</taxon>
        <taxon>Opisthorchis</taxon>
    </lineage>
</organism>
<dbReference type="PROSITE" id="PS00674">
    <property type="entry name" value="AAA"/>
    <property type="match status" value="1"/>
</dbReference>
<dbReference type="STRING" id="6198.A0A075A449"/>
<evidence type="ECO:0000256" key="6">
    <source>
        <dbReference type="ARBA" id="ARBA00022840"/>
    </source>
</evidence>
<protein>
    <recommendedName>
        <fullName evidence="10">microtubule-severing ATPase</fullName>
        <ecNumber evidence="10">5.6.1.1</ecNumber>
    </recommendedName>
</protein>
<evidence type="ECO:0000313" key="13">
    <source>
        <dbReference type="EMBL" id="KER34136.1"/>
    </source>
</evidence>
<evidence type="ECO:0000256" key="10">
    <source>
        <dbReference type="ARBA" id="ARBA00038871"/>
    </source>
</evidence>